<accession>A0A7W8NH70</accession>
<gene>
    <name evidence="1" type="ORF">HNQ08_004686</name>
</gene>
<reference evidence="1 2" key="1">
    <citation type="submission" date="2020-08" db="EMBL/GenBank/DDBJ databases">
        <title>Genomic Encyclopedia of Type Strains, Phase IV (KMG-IV): sequencing the most valuable type-strain genomes for metagenomic binning, comparative biology and taxonomic classification.</title>
        <authorList>
            <person name="Goeker M."/>
        </authorList>
    </citation>
    <scope>NUCLEOTIDE SEQUENCE [LARGE SCALE GENOMIC DNA]</scope>
    <source>
        <strain evidence="1 2">DSM 27939</strain>
    </source>
</reference>
<dbReference type="RefSeq" id="WP_184137155.1">
    <property type="nucleotide sequence ID" value="NZ_JACHFL010000019.1"/>
</dbReference>
<name>A0A7W8NH70_9DEIO</name>
<organism evidence="1 2">
    <name type="scientific">Deinococcus humi</name>
    <dbReference type="NCBI Taxonomy" id="662880"/>
    <lineage>
        <taxon>Bacteria</taxon>
        <taxon>Thermotogati</taxon>
        <taxon>Deinococcota</taxon>
        <taxon>Deinococci</taxon>
        <taxon>Deinococcales</taxon>
        <taxon>Deinococcaceae</taxon>
        <taxon>Deinococcus</taxon>
    </lineage>
</organism>
<evidence type="ECO:0000313" key="2">
    <source>
        <dbReference type="Proteomes" id="UP000552709"/>
    </source>
</evidence>
<comment type="caution">
    <text evidence="1">The sequence shown here is derived from an EMBL/GenBank/DDBJ whole genome shotgun (WGS) entry which is preliminary data.</text>
</comment>
<sequence>MAHPDLRLIPLEAAQAFADGDERRALTLLSRARELQTADSWEWAVLERLHGLVLIHLLREVEGTFALERADGLLDRLAVGVARPTLLWLESRLELEHRSVR</sequence>
<dbReference type="Proteomes" id="UP000552709">
    <property type="component" value="Unassembled WGS sequence"/>
</dbReference>
<keyword evidence="2" id="KW-1185">Reference proteome</keyword>
<dbReference type="EMBL" id="JACHFL010000019">
    <property type="protein sequence ID" value="MBB5365565.1"/>
    <property type="molecule type" value="Genomic_DNA"/>
</dbReference>
<dbReference type="AlphaFoldDB" id="A0A7W8NH70"/>
<proteinExistence type="predicted"/>
<protein>
    <submittedName>
        <fullName evidence="1">Uncharacterized protein</fullName>
    </submittedName>
</protein>
<evidence type="ECO:0000313" key="1">
    <source>
        <dbReference type="EMBL" id="MBB5365565.1"/>
    </source>
</evidence>